<sequence>MKKRRDILNIAPLILGESQNIRFDI</sequence>
<protein>
    <submittedName>
        <fullName evidence="1">Uncharacterized protein</fullName>
    </submittedName>
</protein>
<gene>
    <name evidence="1" type="ORF">MTUNDRAET4_2566</name>
</gene>
<reference evidence="1 2" key="1">
    <citation type="submission" date="2019-03" db="EMBL/GenBank/DDBJ databases">
        <authorList>
            <person name="Kox A.R. M."/>
        </authorList>
    </citation>
    <scope>NUCLEOTIDE SEQUENCE [LARGE SCALE GENOMIC DNA]</scope>
    <source>
        <strain evidence="1">MTUNDRAET4 annotated genome</strain>
    </source>
</reference>
<dbReference type="AlphaFoldDB" id="A0A4U8Z2A0"/>
<dbReference type="KEGG" id="mtun:MTUNDRAET4_2566"/>
<proteinExistence type="predicted"/>
<accession>A0A4U8Z2A0</accession>
<organism evidence="1 2">
    <name type="scientific">Methylocella tundrae</name>
    <dbReference type="NCBI Taxonomy" id="227605"/>
    <lineage>
        <taxon>Bacteria</taxon>
        <taxon>Pseudomonadati</taxon>
        <taxon>Pseudomonadota</taxon>
        <taxon>Alphaproteobacteria</taxon>
        <taxon>Hyphomicrobiales</taxon>
        <taxon>Beijerinckiaceae</taxon>
        <taxon>Methylocella</taxon>
    </lineage>
</organism>
<dbReference type="Proteomes" id="UP000294360">
    <property type="component" value="Chromosome"/>
</dbReference>
<evidence type="ECO:0000313" key="2">
    <source>
        <dbReference type="Proteomes" id="UP000294360"/>
    </source>
</evidence>
<name>A0A4U8Z2A0_METTU</name>
<evidence type="ECO:0000313" key="1">
    <source>
        <dbReference type="EMBL" id="VFU09453.1"/>
    </source>
</evidence>
<dbReference type="EMBL" id="LR536450">
    <property type="protein sequence ID" value="VFU09453.1"/>
    <property type="molecule type" value="Genomic_DNA"/>
</dbReference>